<dbReference type="PANTHER" id="PTHR39426">
    <property type="entry name" value="HOMOLOGY TO DEATH-ON-CURING PROTEIN OF PHAGE P1"/>
    <property type="match status" value="1"/>
</dbReference>
<feature type="domain" description="Fido" evidence="1">
    <location>
        <begin position="7"/>
        <end position="120"/>
    </location>
</feature>
<proteinExistence type="predicted"/>
<protein>
    <submittedName>
        <fullName evidence="2">Death on curing protein</fullName>
    </submittedName>
</protein>
<dbReference type="SUPFAM" id="SSF140931">
    <property type="entry name" value="Fic-like"/>
    <property type="match status" value="1"/>
</dbReference>
<dbReference type="AlphaFoldDB" id="A0A1I0CS98"/>
<dbReference type="EMBL" id="FOIE01000003">
    <property type="protein sequence ID" value="SET22222.1"/>
    <property type="molecule type" value="Genomic_DNA"/>
</dbReference>
<keyword evidence="3" id="KW-1185">Reference proteome</keyword>
<dbReference type="InterPro" id="IPR053737">
    <property type="entry name" value="Type_II_TA_Toxin"/>
</dbReference>
<dbReference type="RefSeq" id="WP_091442342.1">
    <property type="nucleotide sequence ID" value="NZ_FOIE01000003.1"/>
</dbReference>
<gene>
    <name evidence="2" type="ORF">SAMN04488546_1727</name>
</gene>
<dbReference type="OrthoDB" id="9802752at2"/>
<dbReference type="Gene3D" id="1.20.120.1870">
    <property type="entry name" value="Fic/DOC protein, Fido domain"/>
    <property type="match status" value="1"/>
</dbReference>
<dbReference type="PROSITE" id="PS51459">
    <property type="entry name" value="FIDO"/>
    <property type="match status" value="1"/>
</dbReference>
<name>A0A1I0CS98_9ACTN</name>
<sequence>MSEVEYLDLDDLLGLVRALRTGPVRDVGLLDSAAARPRTIVFGQEAYPTLPLKAAALLHSLARNHPLVDGNKRLGWLATVVFLDLNGTQPALSDDAAFQLVMDVAAGAADVEGIAQRLRVAPR</sequence>
<dbReference type="Pfam" id="PF02661">
    <property type="entry name" value="Fic"/>
    <property type="match status" value="1"/>
</dbReference>
<dbReference type="InterPro" id="IPR006440">
    <property type="entry name" value="Doc"/>
</dbReference>
<evidence type="ECO:0000259" key="1">
    <source>
        <dbReference type="PROSITE" id="PS51459"/>
    </source>
</evidence>
<evidence type="ECO:0000313" key="3">
    <source>
        <dbReference type="Proteomes" id="UP000198507"/>
    </source>
</evidence>
<reference evidence="3" key="1">
    <citation type="submission" date="2016-10" db="EMBL/GenBank/DDBJ databases">
        <authorList>
            <person name="Varghese N."/>
            <person name="Submissions S."/>
        </authorList>
    </citation>
    <scope>NUCLEOTIDE SEQUENCE [LARGE SCALE GENOMIC DNA]</scope>
    <source>
        <strain evidence="3">DSM 44209</strain>
    </source>
</reference>
<dbReference type="PANTHER" id="PTHR39426:SF1">
    <property type="entry name" value="HOMOLOGY TO DEATH-ON-CURING PROTEIN OF PHAGE P1"/>
    <property type="match status" value="1"/>
</dbReference>
<organism evidence="2 3">
    <name type="scientific">Geodermatophilus poikilotrophus</name>
    <dbReference type="NCBI Taxonomy" id="1333667"/>
    <lineage>
        <taxon>Bacteria</taxon>
        <taxon>Bacillati</taxon>
        <taxon>Actinomycetota</taxon>
        <taxon>Actinomycetes</taxon>
        <taxon>Geodermatophilales</taxon>
        <taxon>Geodermatophilaceae</taxon>
        <taxon>Geodermatophilus</taxon>
    </lineage>
</organism>
<dbReference type="GO" id="GO:0016301">
    <property type="term" value="F:kinase activity"/>
    <property type="evidence" value="ECO:0007669"/>
    <property type="project" value="InterPro"/>
</dbReference>
<dbReference type="Proteomes" id="UP000198507">
    <property type="component" value="Unassembled WGS sequence"/>
</dbReference>
<accession>A0A1I0CS98</accession>
<dbReference type="InterPro" id="IPR036597">
    <property type="entry name" value="Fido-like_dom_sf"/>
</dbReference>
<dbReference type="InterPro" id="IPR003812">
    <property type="entry name" value="Fido"/>
</dbReference>
<evidence type="ECO:0000313" key="2">
    <source>
        <dbReference type="EMBL" id="SET22222.1"/>
    </source>
</evidence>